<proteinExistence type="predicted"/>
<sequence length="157" mass="16937">LLRRLARAGAGLGDAQAFVRWIAERRDGAEEFVLADGRVICITHRPLALGGWVSTHEDVTVRRRAEAALVRSEALLATVLDAVPDAILAKDAGDRRYVLMNRAAEALLGVSRHAVLGRTAREVFPGATAARIADDERTVLDGRAPVLIEERAIETPG</sequence>
<dbReference type="SUPFAM" id="SSF55785">
    <property type="entry name" value="PYP-like sensor domain (PAS domain)"/>
    <property type="match status" value="1"/>
</dbReference>
<dbReference type="SMART" id="SM00091">
    <property type="entry name" value="PAS"/>
    <property type="match status" value="1"/>
</dbReference>
<dbReference type="NCBIfam" id="TIGR00229">
    <property type="entry name" value="sensory_box"/>
    <property type="match status" value="1"/>
</dbReference>
<name>A0A327JIM0_9BRAD</name>
<dbReference type="InterPro" id="IPR000014">
    <property type="entry name" value="PAS"/>
</dbReference>
<evidence type="ECO:0000313" key="3">
    <source>
        <dbReference type="Proteomes" id="UP000248863"/>
    </source>
</evidence>
<dbReference type="CDD" id="cd00130">
    <property type="entry name" value="PAS"/>
    <property type="match status" value="1"/>
</dbReference>
<dbReference type="PANTHER" id="PTHR44757:SF2">
    <property type="entry name" value="BIOFILM ARCHITECTURE MAINTENANCE PROTEIN MBAA"/>
    <property type="match status" value="1"/>
</dbReference>
<dbReference type="Pfam" id="PF12860">
    <property type="entry name" value="PAS_7"/>
    <property type="match status" value="1"/>
</dbReference>
<dbReference type="Pfam" id="PF08448">
    <property type="entry name" value="PAS_4"/>
    <property type="match status" value="1"/>
</dbReference>
<keyword evidence="3" id="KW-1185">Reference proteome</keyword>
<dbReference type="AlphaFoldDB" id="A0A327JIM0"/>
<comment type="caution">
    <text evidence="2">The sequence shown here is derived from an EMBL/GenBank/DDBJ whole genome shotgun (WGS) entry which is preliminary data.</text>
</comment>
<dbReference type="Gene3D" id="3.30.450.20">
    <property type="entry name" value="PAS domain"/>
    <property type="match status" value="1"/>
</dbReference>
<dbReference type="PANTHER" id="PTHR44757">
    <property type="entry name" value="DIGUANYLATE CYCLASE DGCP"/>
    <property type="match status" value="1"/>
</dbReference>
<feature type="domain" description="PAS" evidence="1">
    <location>
        <begin position="72"/>
        <end position="143"/>
    </location>
</feature>
<feature type="non-terminal residue" evidence="2">
    <location>
        <position position="1"/>
    </location>
</feature>
<dbReference type="InterPro" id="IPR013656">
    <property type="entry name" value="PAS_4"/>
</dbReference>
<dbReference type="OrthoDB" id="3378718at2"/>
<protein>
    <recommendedName>
        <fullName evidence="1">PAS domain-containing protein</fullName>
    </recommendedName>
</protein>
<organism evidence="2 3">
    <name type="scientific">Rhodoplanes elegans</name>
    <dbReference type="NCBI Taxonomy" id="29408"/>
    <lineage>
        <taxon>Bacteria</taxon>
        <taxon>Pseudomonadati</taxon>
        <taxon>Pseudomonadota</taxon>
        <taxon>Alphaproteobacteria</taxon>
        <taxon>Hyphomicrobiales</taxon>
        <taxon>Nitrobacteraceae</taxon>
        <taxon>Rhodoplanes</taxon>
    </lineage>
</organism>
<reference evidence="2 3" key="1">
    <citation type="submission" date="2017-07" db="EMBL/GenBank/DDBJ databases">
        <title>Draft Genome Sequences of Select Purple Nonsulfur Bacteria.</title>
        <authorList>
            <person name="Lasarre B."/>
            <person name="Mckinlay J.B."/>
        </authorList>
    </citation>
    <scope>NUCLEOTIDE SEQUENCE [LARGE SCALE GENOMIC DNA]</scope>
    <source>
        <strain evidence="2 3">DSM 11907</strain>
    </source>
</reference>
<evidence type="ECO:0000259" key="1">
    <source>
        <dbReference type="PROSITE" id="PS50112"/>
    </source>
</evidence>
<gene>
    <name evidence="2" type="ORF">CH338_31040</name>
</gene>
<dbReference type="InterPro" id="IPR052155">
    <property type="entry name" value="Biofilm_reg_signaling"/>
</dbReference>
<feature type="non-terminal residue" evidence="2">
    <location>
        <position position="157"/>
    </location>
</feature>
<dbReference type="PROSITE" id="PS50112">
    <property type="entry name" value="PAS"/>
    <property type="match status" value="1"/>
</dbReference>
<evidence type="ECO:0000313" key="2">
    <source>
        <dbReference type="EMBL" id="RAI25885.1"/>
    </source>
</evidence>
<dbReference type="Proteomes" id="UP000248863">
    <property type="component" value="Unassembled WGS sequence"/>
</dbReference>
<accession>A0A327JIM0</accession>
<dbReference type="RefSeq" id="WP_146619032.1">
    <property type="nucleotide sequence ID" value="NZ_NPEU01000995.1"/>
</dbReference>
<dbReference type="EMBL" id="NPEU01000995">
    <property type="protein sequence ID" value="RAI25885.1"/>
    <property type="molecule type" value="Genomic_DNA"/>
</dbReference>
<dbReference type="InterPro" id="IPR035965">
    <property type="entry name" value="PAS-like_dom_sf"/>
</dbReference>